<keyword evidence="2 3" id="KW-0326">Glycosidase</keyword>
<gene>
    <name evidence="3" type="ORF">H4W80_011718</name>
</gene>
<dbReference type="InterPro" id="IPR038417">
    <property type="entry name" value="Alpga-gal_N_sf"/>
</dbReference>
<dbReference type="InterPro" id="IPR002252">
    <property type="entry name" value="Glyco_hydro_36"/>
</dbReference>
<dbReference type="Pfam" id="PF02065">
    <property type="entry name" value="Melibiase"/>
    <property type="match status" value="1"/>
</dbReference>
<keyword evidence="4" id="KW-1185">Reference proteome</keyword>
<accession>A0ABR9MLG2</accession>
<dbReference type="PANTHER" id="PTHR43053">
    <property type="entry name" value="GLYCOSIDASE FAMILY 31"/>
    <property type="match status" value="1"/>
</dbReference>
<dbReference type="InterPro" id="IPR050985">
    <property type="entry name" value="Alpha-glycosidase_related"/>
</dbReference>
<dbReference type="InterPro" id="IPR017853">
    <property type="entry name" value="GH"/>
</dbReference>
<dbReference type="Gene3D" id="2.70.98.60">
    <property type="entry name" value="alpha-galactosidase from lactobacil brevis"/>
    <property type="match status" value="1"/>
</dbReference>
<organism evidence="3 4">
    <name type="scientific">Nonomuraea angiospora</name>
    <dbReference type="NCBI Taxonomy" id="46172"/>
    <lineage>
        <taxon>Bacteria</taxon>
        <taxon>Bacillati</taxon>
        <taxon>Actinomycetota</taxon>
        <taxon>Actinomycetes</taxon>
        <taxon>Streptosporangiales</taxon>
        <taxon>Streptosporangiaceae</taxon>
        <taxon>Nonomuraea</taxon>
    </lineage>
</organism>
<dbReference type="GO" id="GO:0004557">
    <property type="term" value="F:alpha-galactosidase activity"/>
    <property type="evidence" value="ECO:0007669"/>
    <property type="project" value="UniProtKB-EC"/>
</dbReference>
<protein>
    <submittedName>
        <fullName evidence="3">Alpha-galactosidase</fullName>
        <ecNumber evidence="3">3.2.1.22</ecNumber>
    </submittedName>
</protein>
<dbReference type="SUPFAM" id="SSF51445">
    <property type="entry name" value="(Trans)glycosidases"/>
    <property type="match status" value="1"/>
</dbReference>
<dbReference type="EC" id="3.2.1.22" evidence="3"/>
<reference evidence="3 4" key="1">
    <citation type="submission" date="2020-10" db="EMBL/GenBank/DDBJ databases">
        <title>Sequencing the genomes of 1000 actinobacteria strains.</title>
        <authorList>
            <person name="Klenk H.-P."/>
        </authorList>
    </citation>
    <scope>NUCLEOTIDE SEQUENCE [LARGE SCALE GENOMIC DNA]</scope>
    <source>
        <strain evidence="3 4">DSM 43173</strain>
    </source>
</reference>
<dbReference type="InterPro" id="IPR013785">
    <property type="entry name" value="Aldolase_TIM"/>
</dbReference>
<evidence type="ECO:0000313" key="3">
    <source>
        <dbReference type="EMBL" id="MBE1593460.1"/>
    </source>
</evidence>
<proteinExistence type="predicted"/>
<comment type="caution">
    <text evidence="3">The sequence shown here is derived from an EMBL/GenBank/DDBJ whole genome shotgun (WGS) entry which is preliminary data.</text>
</comment>
<dbReference type="RefSeq" id="WP_192792808.1">
    <property type="nucleotide sequence ID" value="NZ_JADBEK010000001.1"/>
</dbReference>
<dbReference type="Gene3D" id="3.20.20.70">
    <property type="entry name" value="Aldolase class I"/>
    <property type="match status" value="1"/>
</dbReference>
<evidence type="ECO:0000256" key="1">
    <source>
        <dbReference type="ARBA" id="ARBA00022801"/>
    </source>
</evidence>
<sequence length="689" mass="73928">MEVTWRDLVLDLTAGAPPRLLAIGPFRGNGRSALPVVQIEVTGRGRSGTAGKRHVDGLKLRYESHRAEDDRLTIRSGGDGVRVTTVFQAVGPAVGPATGPTASPAASPVIGPATGPATGPVIGPVIGQVVRCWSTVTATEELVLEHVSSFAFAGLPWDLTVWSARNPWSGEFRWSGRPLELHDVGMTRFGQTGTKNRVALTSTGSWPSSEHLPTGWLECDGGTLAWQIEHNGPWHAELADRFDDVYLALSGPSQREHGWSARLAPGESFTTATAAFTVAGDPVAALTAYRRAVRRPHRDNAELPVVFNDFMNCLMGDPSTERLLPLVEAAARAGAEYFCVDAGWYDDSLAGPGDGGVPGWWDTVGAWEPSTVRFPGGIGEVIDAIKGHGMVPGLWLEPEVIGVRSGVVLPGEAFLRRAGTRLAEWGRHQLDLSHPAAVAHLDAVIDRLVREHGIGYFKFDYNIDVGPADRLLEHNRAYLAWVEHLLERHPGLVIESCAAGGMRLDGATLARHSIASLTDQQDELLLPAIAAAAPAAVPPEQGAMWAYPAERVAWSMVTAMLGRIHLSGRLDLLAPERLAEVAEAIGVYKTYRGELAHGLPRWPLGLPGWRDDRLALAVDCGDTAYLAVWRRGGPSAKIELPWPAGYEVTPLFPSATEAGWQAGTLGVVLPEPYSAALLRLTKGAPCHES</sequence>
<name>A0ABR9MLG2_9ACTN</name>
<dbReference type="EMBL" id="JADBEK010000001">
    <property type="protein sequence ID" value="MBE1593460.1"/>
    <property type="molecule type" value="Genomic_DNA"/>
</dbReference>
<evidence type="ECO:0000256" key="2">
    <source>
        <dbReference type="ARBA" id="ARBA00023295"/>
    </source>
</evidence>
<dbReference type="CDD" id="cd14791">
    <property type="entry name" value="GH36"/>
    <property type="match status" value="1"/>
</dbReference>
<dbReference type="Proteomes" id="UP000633509">
    <property type="component" value="Unassembled WGS sequence"/>
</dbReference>
<dbReference type="PANTHER" id="PTHR43053:SF3">
    <property type="entry name" value="ALPHA-GALACTOSIDASE C-RELATED"/>
    <property type="match status" value="1"/>
</dbReference>
<evidence type="ECO:0000313" key="4">
    <source>
        <dbReference type="Proteomes" id="UP000633509"/>
    </source>
</evidence>
<keyword evidence="1 3" id="KW-0378">Hydrolase</keyword>